<dbReference type="STRING" id="797473.HMPREF9080_00318"/>
<dbReference type="GO" id="GO:0007059">
    <property type="term" value="P:chromosome segregation"/>
    <property type="evidence" value="ECO:0007669"/>
    <property type="project" value="UniProtKB-KW"/>
</dbReference>
<dbReference type="AlphaFoldDB" id="G9ZC41"/>
<dbReference type="NCBIfam" id="TIGR00180">
    <property type="entry name" value="parB_part"/>
    <property type="match status" value="1"/>
</dbReference>
<dbReference type="SUPFAM" id="SSF110849">
    <property type="entry name" value="ParB/Sulfiredoxin"/>
    <property type="match status" value="1"/>
</dbReference>
<dbReference type="Pfam" id="PF02195">
    <property type="entry name" value="ParB_N"/>
    <property type="match status" value="1"/>
</dbReference>
<reference evidence="7 8" key="1">
    <citation type="submission" date="2011-08" db="EMBL/GenBank/DDBJ databases">
        <authorList>
            <person name="Weinstock G."/>
            <person name="Sodergren E."/>
            <person name="Clifton S."/>
            <person name="Fulton L."/>
            <person name="Fulton B."/>
            <person name="Courtney L."/>
            <person name="Fronick C."/>
            <person name="Harrison M."/>
            <person name="Strong C."/>
            <person name="Farmer C."/>
            <person name="Delahaunty K."/>
            <person name="Markovic C."/>
            <person name="Hall O."/>
            <person name="Minx P."/>
            <person name="Tomlinson C."/>
            <person name="Mitreva M."/>
            <person name="Hou S."/>
            <person name="Chen J."/>
            <person name="Wollam A."/>
            <person name="Pepin K.H."/>
            <person name="Johnson M."/>
            <person name="Bhonagiri V."/>
            <person name="Zhang X."/>
            <person name="Suruliraj S."/>
            <person name="Warren W."/>
            <person name="Chinwalla A."/>
            <person name="Mardis E.R."/>
            <person name="Wilson R.K."/>
        </authorList>
    </citation>
    <scope>NUCLEOTIDE SEQUENCE [LARGE SCALE GENOMIC DNA]</scope>
    <source>
        <strain evidence="7 8">F0432</strain>
    </source>
</reference>
<sequence length="295" mass="32759">MKEPMTMQKPKRGGLGRGFESLLGEAARDVIAQPEFEALKQIDAAKIRAGVYQPRKVFHDAALQELAQSIAEHGILQPLVVRPISDGQYEIIAGERRFRASRIAGLTKIPCVVKNYTDQQALAVALIENLQRSDLNILEVASALQQLVQDFKLTHEKAAELVGRSRSAVTNILRLLELSEPVKEALYNNDIEMGHARAMLTLGTIQQKKLLAEALERGYSVRQVEARVRQLQKDPDTPPAPTPRDINIGALEERLSGFLGYHVTIRHGSKGRGSVTLKYNNLDELDGILAKWGFK</sequence>
<comment type="function">
    <text evidence="5">Involved in chromosome partition. Localize to both poles of the predivisional cell following completion of DNA replication. Binds to the DNA origin of replication.</text>
</comment>
<dbReference type="PANTHER" id="PTHR33375">
    <property type="entry name" value="CHROMOSOME-PARTITIONING PROTEIN PARB-RELATED"/>
    <property type="match status" value="1"/>
</dbReference>
<evidence type="ECO:0000256" key="1">
    <source>
        <dbReference type="ARBA" id="ARBA00006295"/>
    </source>
</evidence>
<keyword evidence="3" id="KW-0159">Chromosome partition</keyword>
<dbReference type="InterPro" id="IPR036086">
    <property type="entry name" value="ParB/Sulfiredoxin_sf"/>
</dbReference>
<dbReference type="GO" id="GO:0045881">
    <property type="term" value="P:positive regulation of sporulation resulting in formation of a cellular spore"/>
    <property type="evidence" value="ECO:0007669"/>
    <property type="project" value="TreeGrafter"/>
</dbReference>
<dbReference type="HOGENOM" id="CLU_023853_0_0_6"/>
<evidence type="ECO:0000256" key="5">
    <source>
        <dbReference type="ARBA" id="ARBA00025472"/>
    </source>
</evidence>
<comment type="caution">
    <text evidence="7">The sequence shown here is derived from an EMBL/GenBank/DDBJ whole genome shotgun (WGS) entry which is preliminary data.</text>
</comment>
<evidence type="ECO:0000259" key="6">
    <source>
        <dbReference type="SMART" id="SM00470"/>
    </source>
</evidence>
<evidence type="ECO:0000256" key="2">
    <source>
        <dbReference type="ARBA" id="ARBA00022372"/>
    </source>
</evidence>
<dbReference type="GO" id="GO:0003677">
    <property type="term" value="F:DNA binding"/>
    <property type="evidence" value="ECO:0007669"/>
    <property type="project" value="UniProtKB-KW"/>
</dbReference>
<dbReference type="GO" id="GO:0005694">
    <property type="term" value="C:chromosome"/>
    <property type="evidence" value="ECO:0007669"/>
    <property type="project" value="TreeGrafter"/>
</dbReference>
<dbReference type="Pfam" id="PF23552">
    <property type="entry name" value="ParB_C"/>
    <property type="match status" value="1"/>
</dbReference>
<comment type="similarity">
    <text evidence="1">Belongs to the ParB family.</text>
</comment>
<name>G9ZC41_9GAMM</name>
<dbReference type="FunFam" id="3.90.1530.30:FF:000001">
    <property type="entry name" value="Chromosome partitioning protein ParB"/>
    <property type="match status" value="1"/>
</dbReference>
<keyword evidence="4" id="KW-0238">DNA-binding</keyword>
<dbReference type="Gene3D" id="1.10.10.2830">
    <property type="match status" value="1"/>
</dbReference>
<protein>
    <recommendedName>
        <fullName evidence="2">Probable chromosome-partitioning protein ParB</fullName>
    </recommendedName>
</protein>
<gene>
    <name evidence="7" type="ORF">HMPREF9080_00318</name>
</gene>
<dbReference type="InterPro" id="IPR003115">
    <property type="entry name" value="ParB_N"/>
</dbReference>
<dbReference type="Gene3D" id="3.90.1530.30">
    <property type="match status" value="1"/>
</dbReference>
<evidence type="ECO:0000313" key="7">
    <source>
        <dbReference type="EMBL" id="EHM55886.1"/>
    </source>
</evidence>
<dbReference type="CDD" id="cd16393">
    <property type="entry name" value="SPO0J_N"/>
    <property type="match status" value="1"/>
</dbReference>
<organism evidence="7 8">
    <name type="scientific">Cardiobacterium valvarum F0432</name>
    <dbReference type="NCBI Taxonomy" id="797473"/>
    <lineage>
        <taxon>Bacteria</taxon>
        <taxon>Pseudomonadati</taxon>
        <taxon>Pseudomonadota</taxon>
        <taxon>Gammaproteobacteria</taxon>
        <taxon>Cardiobacteriales</taxon>
        <taxon>Cardiobacteriaceae</taxon>
        <taxon>Cardiobacterium</taxon>
    </lineage>
</organism>
<accession>G9ZC41</accession>
<feature type="domain" description="ParB-like N-terminal" evidence="6">
    <location>
        <begin position="40"/>
        <end position="130"/>
    </location>
</feature>
<proteinExistence type="inferred from homology"/>
<dbReference type="InterPro" id="IPR041468">
    <property type="entry name" value="HTH_ParB/Spo0J"/>
</dbReference>
<dbReference type="SMART" id="SM00470">
    <property type="entry name" value="ParB"/>
    <property type="match status" value="1"/>
</dbReference>
<evidence type="ECO:0000256" key="3">
    <source>
        <dbReference type="ARBA" id="ARBA00022829"/>
    </source>
</evidence>
<dbReference type="InterPro" id="IPR050336">
    <property type="entry name" value="Chromosome_partition/occlusion"/>
</dbReference>
<dbReference type="PATRIC" id="fig|797473.3.peg.264"/>
<dbReference type="PANTHER" id="PTHR33375:SF1">
    <property type="entry name" value="CHROMOSOME-PARTITIONING PROTEIN PARB-RELATED"/>
    <property type="match status" value="1"/>
</dbReference>
<dbReference type="EMBL" id="AGCM01000018">
    <property type="protein sequence ID" value="EHM55886.1"/>
    <property type="molecule type" value="Genomic_DNA"/>
</dbReference>
<dbReference type="InterPro" id="IPR004437">
    <property type="entry name" value="ParB/RepB/Spo0J"/>
</dbReference>
<evidence type="ECO:0000256" key="4">
    <source>
        <dbReference type="ARBA" id="ARBA00023125"/>
    </source>
</evidence>
<dbReference type="Pfam" id="PF17762">
    <property type="entry name" value="HTH_ParB"/>
    <property type="match status" value="1"/>
</dbReference>
<dbReference type="FunFam" id="1.10.10.2830:FF:000001">
    <property type="entry name" value="Chromosome partitioning protein ParB"/>
    <property type="match status" value="1"/>
</dbReference>
<dbReference type="Proteomes" id="UP000004750">
    <property type="component" value="Unassembled WGS sequence"/>
</dbReference>
<dbReference type="InterPro" id="IPR057240">
    <property type="entry name" value="ParB_dimer_C"/>
</dbReference>
<evidence type="ECO:0000313" key="8">
    <source>
        <dbReference type="Proteomes" id="UP000004750"/>
    </source>
</evidence>